<keyword evidence="3" id="KW-0862">Zinc</keyword>
<comment type="caution">
    <text evidence="5">The sequence shown here is derived from an EMBL/GenBank/DDBJ whole genome shotgun (WGS) entry which is preliminary data.</text>
</comment>
<dbReference type="SUPFAM" id="SSF63829">
    <property type="entry name" value="Calcium-dependent phosphotriesterase"/>
    <property type="match status" value="1"/>
</dbReference>
<accession>A0AA91EFI8</accession>
<evidence type="ECO:0000313" key="5">
    <source>
        <dbReference type="EMBL" id="OAT59880.1"/>
    </source>
</evidence>
<evidence type="ECO:0000256" key="2">
    <source>
        <dbReference type="PIRSR" id="PIRSR605511-1"/>
    </source>
</evidence>
<gene>
    <name evidence="5" type="ORF">M993_01374</name>
</gene>
<dbReference type="AlphaFoldDB" id="A0AA91EFI8"/>
<comment type="similarity">
    <text evidence="1">Belongs to the SMP-30/CGR1 family.</text>
</comment>
<dbReference type="Pfam" id="PF08450">
    <property type="entry name" value="SGL"/>
    <property type="match status" value="1"/>
</dbReference>
<dbReference type="PANTHER" id="PTHR10907">
    <property type="entry name" value="REGUCALCIN"/>
    <property type="match status" value="1"/>
</dbReference>
<name>A0AA91EFI8_9GAMM</name>
<evidence type="ECO:0000259" key="4">
    <source>
        <dbReference type="Pfam" id="PF08450"/>
    </source>
</evidence>
<feature type="binding site" evidence="3">
    <location>
        <position position="17"/>
    </location>
    <ligand>
        <name>a divalent metal cation</name>
        <dbReference type="ChEBI" id="CHEBI:60240"/>
    </ligand>
</feature>
<feature type="binding site" evidence="3">
    <location>
        <position position="102"/>
    </location>
    <ligand>
        <name>substrate</name>
    </ligand>
</feature>
<dbReference type="InterPro" id="IPR013658">
    <property type="entry name" value="SGL"/>
</dbReference>
<dbReference type="Gene3D" id="2.120.10.30">
    <property type="entry name" value="TolB, C-terminal domain"/>
    <property type="match status" value="1"/>
</dbReference>
<feature type="binding site" evidence="3">
    <location>
        <position position="197"/>
    </location>
    <ligand>
        <name>a divalent metal cation</name>
        <dbReference type="ChEBI" id="CHEBI:60240"/>
    </ligand>
</feature>
<dbReference type="EMBL" id="LXEX01000022">
    <property type="protein sequence ID" value="OAT59880.1"/>
    <property type="molecule type" value="Genomic_DNA"/>
</dbReference>
<dbReference type="PRINTS" id="PR01790">
    <property type="entry name" value="SMP30FAMILY"/>
</dbReference>
<organism evidence="5 6">
    <name type="scientific">Obesumbacterium proteus ATCC 12841</name>
    <dbReference type="NCBI Taxonomy" id="1354268"/>
    <lineage>
        <taxon>Bacteria</taxon>
        <taxon>Pseudomonadati</taxon>
        <taxon>Pseudomonadota</taxon>
        <taxon>Gammaproteobacteria</taxon>
        <taxon>Enterobacterales</taxon>
        <taxon>Hafniaceae</taxon>
        <taxon>Obesumbacterium</taxon>
    </lineage>
</organism>
<feature type="domain" description="SMP-30/Gluconolactonase/LRE-like region" evidence="4">
    <location>
        <begin position="15"/>
        <end position="255"/>
    </location>
</feature>
<feature type="binding site" evidence="3">
    <location>
        <position position="148"/>
    </location>
    <ligand>
        <name>a divalent metal cation</name>
        <dbReference type="ChEBI" id="CHEBI:60240"/>
    </ligand>
</feature>
<comment type="cofactor">
    <cofactor evidence="3">
        <name>Zn(2+)</name>
        <dbReference type="ChEBI" id="CHEBI:29105"/>
    </cofactor>
    <text evidence="3">Binds 1 divalent metal cation per subunit.</text>
</comment>
<keyword evidence="6" id="KW-1185">Reference proteome</keyword>
<dbReference type="GO" id="GO:0004341">
    <property type="term" value="F:gluconolactonase activity"/>
    <property type="evidence" value="ECO:0007669"/>
    <property type="project" value="TreeGrafter"/>
</dbReference>
<evidence type="ECO:0000256" key="3">
    <source>
        <dbReference type="PIRSR" id="PIRSR605511-2"/>
    </source>
</evidence>
<protein>
    <submittedName>
        <fullName evidence="5">Cytoplasmic protein</fullName>
    </submittedName>
</protein>
<reference evidence="5 6" key="1">
    <citation type="submission" date="2016-04" db="EMBL/GenBank/DDBJ databases">
        <title>ATOL: Assembling a taxonomically balanced genome-scale reconstruction of the evolutionary history of the Enterobacteriaceae.</title>
        <authorList>
            <person name="Plunkett G.III."/>
            <person name="Neeno-Eckwall E.C."/>
            <person name="Glasner J.D."/>
            <person name="Perna N.T."/>
        </authorList>
    </citation>
    <scope>NUCLEOTIDE SEQUENCE [LARGE SCALE GENOMIC DNA]</scope>
    <source>
        <strain evidence="5 6">ATCC 12841</strain>
    </source>
</reference>
<feature type="binding site" evidence="3">
    <location>
        <position position="100"/>
    </location>
    <ligand>
        <name>substrate</name>
    </ligand>
</feature>
<feature type="active site" description="Proton donor/acceptor" evidence="2">
    <location>
        <position position="197"/>
    </location>
</feature>
<dbReference type="InterPro" id="IPR005511">
    <property type="entry name" value="SMP-30"/>
</dbReference>
<dbReference type="GO" id="GO:0005509">
    <property type="term" value="F:calcium ion binding"/>
    <property type="evidence" value="ECO:0007669"/>
    <property type="project" value="TreeGrafter"/>
</dbReference>
<evidence type="ECO:0000313" key="6">
    <source>
        <dbReference type="Proteomes" id="UP000078431"/>
    </source>
</evidence>
<dbReference type="PANTHER" id="PTHR10907:SF47">
    <property type="entry name" value="REGUCALCIN"/>
    <property type="match status" value="1"/>
</dbReference>
<proteinExistence type="inferred from homology"/>
<sequence length="296" mass="33203">MMHKLEPLFDYQGVLPECPTWDAQTQTLYWTDILQKEIHSYQPTTGQHQKLNFSEEIGCFALREQGGFIVAMRSGIYLTDSHGVVTNKVCDNPNNPALARFNDGGTDQQGRFYAGTYWAPRDYNGALLCRIDAELKATVLQCDILGANGLAFSADNRWMYTSDTPNHVIYRTPLDEQGNPGLREVWKTFPRGNGRPDGAAMDSEGCYWSALFDGYRIARFSPSGELLEEHRLPVRCPTMVCFGGADMKTLFVTTTRENMTEEEIGERPLSGALFTLKTEVAGLSKPRFKENTASEL</sequence>
<evidence type="ECO:0000256" key="1">
    <source>
        <dbReference type="ARBA" id="ARBA00008853"/>
    </source>
</evidence>
<keyword evidence="3" id="KW-0479">Metal-binding</keyword>
<dbReference type="InterPro" id="IPR011042">
    <property type="entry name" value="6-blade_b-propeller_TolB-like"/>
</dbReference>
<dbReference type="Proteomes" id="UP000078431">
    <property type="component" value="Unassembled WGS sequence"/>
</dbReference>
<dbReference type="GO" id="GO:0019853">
    <property type="term" value="P:L-ascorbic acid biosynthetic process"/>
    <property type="evidence" value="ECO:0007669"/>
    <property type="project" value="TreeGrafter"/>
</dbReference>